<proteinExistence type="predicted"/>
<keyword evidence="3" id="KW-1185">Reference proteome</keyword>
<evidence type="ECO:0000313" key="2">
    <source>
        <dbReference type="EMBL" id="TBU01759.1"/>
    </source>
</evidence>
<protein>
    <submittedName>
        <fullName evidence="2">Uncharacterized protein</fullName>
    </submittedName>
</protein>
<comment type="caution">
    <text evidence="2">The sequence shown here is derived from an EMBL/GenBank/DDBJ whole genome shotgun (WGS) entry which is preliminary data.</text>
</comment>
<dbReference type="EMBL" id="PITI01001268">
    <property type="protein sequence ID" value="TBU01759.1"/>
    <property type="molecule type" value="Genomic_DNA"/>
</dbReference>
<name>A0A4Q9L2T0_9MICR</name>
<dbReference type="AlphaFoldDB" id="A0A4Q9L2T0"/>
<accession>A0A4Q9L2T0</accession>
<feature type="region of interest" description="Disordered" evidence="1">
    <location>
        <begin position="30"/>
        <end position="49"/>
    </location>
</feature>
<organism evidence="2 3">
    <name type="scientific">Hamiltosporidium magnivora</name>
    <dbReference type="NCBI Taxonomy" id="148818"/>
    <lineage>
        <taxon>Eukaryota</taxon>
        <taxon>Fungi</taxon>
        <taxon>Fungi incertae sedis</taxon>
        <taxon>Microsporidia</taxon>
        <taxon>Dubosqiidae</taxon>
        <taxon>Hamiltosporidium</taxon>
    </lineage>
</organism>
<evidence type="ECO:0000313" key="3">
    <source>
        <dbReference type="Proteomes" id="UP000291404"/>
    </source>
</evidence>
<dbReference type="Proteomes" id="UP000291404">
    <property type="component" value="Unassembled WGS sequence"/>
</dbReference>
<sequence>MICFNYIRSMVIIDMIRSSNIYSATTIRSTDEQLDPKQSPRQESSPISNECYTTPYNSQYYGYNIQNTLPQPEDLQPDKNTMYFYPVPQMCYYNAALLCSNPELGIAGYILLDNPQPTNIIPVSAVQYNTGLTNEAYNYACFDHVTTSFDTSRDSYKPQKAKDIHLTKDKSDFSRKLLARNNKFKHIASRLEYEVVNAYDACICKTNQYAVFEILQRVCSKDEIYELEYFFPLLENDYDIFLKDIICHINDVFDLTENLKLSVNKLFHSGKLKGNISSELLERFKNNIMLLFKTRGMPMIYLKPIFLILPIWIKNTLCNDLNLVNNVLYIPWCLKVIKAIMEYNYDVLKPFIFVDYEGNGQNEFSYIFLKNQSNISYSFSLISRMLKNICITLGKESIYTIFESISKVDFLYSHCDRVFSPEYICSGMPGMLFDVFVLLPTESMILLASMVSNYDSLKQKPENKDIDIKRYIRTQITVESYKSNKSIQNLFYDLTLTYKRILCDEITLNYFAKDRRISNNNFKKWILENINNLEKMISYDKLPKYVNYIQFIKTSNLFLHYISKVFMNPSLTSRRFKDIITRKMIWRLNYFYFKQTSAGI</sequence>
<feature type="compositionally biased region" description="Basic and acidic residues" evidence="1">
    <location>
        <begin position="30"/>
        <end position="40"/>
    </location>
</feature>
<dbReference type="VEuPathDB" id="MicrosporidiaDB:CWI36_1268p0020"/>
<reference evidence="2 3" key="1">
    <citation type="submission" date="2017-12" db="EMBL/GenBank/DDBJ databases">
        <authorList>
            <person name="Pombert J.-F."/>
            <person name="Haag K.L."/>
            <person name="Ebert D."/>
        </authorList>
    </citation>
    <scope>NUCLEOTIDE SEQUENCE [LARGE SCALE GENOMIC DNA]</scope>
    <source>
        <strain evidence="2">BE-OM-2</strain>
    </source>
</reference>
<gene>
    <name evidence="2" type="ORF">CWI36_1268p0020</name>
</gene>
<dbReference type="VEuPathDB" id="MicrosporidiaDB:CWI39_0358p0010"/>
<evidence type="ECO:0000256" key="1">
    <source>
        <dbReference type="SAM" id="MobiDB-lite"/>
    </source>
</evidence>